<protein>
    <submittedName>
        <fullName evidence="10">Branched-chain amino acid ABC transporter permease</fullName>
    </submittedName>
</protein>
<name>A0A2A6J930_9HYPH</name>
<evidence type="ECO:0000256" key="4">
    <source>
        <dbReference type="ARBA" id="ARBA00022692"/>
    </source>
</evidence>
<evidence type="ECO:0000256" key="7">
    <source>
        <dbReference type="ARBA" id="ARBA00023136"/>
    </source>
</evidence>
<keyword evidence="2" id="KW-0813">Transport</keyword>
<evidence type="ECO:0000256" key="9">
    <source>
        <dbReference type="SAM" id="Phobius"/>
    </source>
</evidence>
<feature type="transmembrane region" description="Helical" evidence="9">
    <location>
        <begin position="230"/>
        <end position="251"/>
    </location>
</feature>
<comment type="caution">
    <text evidence="10">The sequence shown here is derived from an EMBL/GenBank/DDBJ whole genome shotgun (WGS) entry which is preliminary data.</text>
</comment>
<keyword evidence="7 9" id="KW-0472">Membrane</keyword>
<feature type="transmembrane region" description="Helical" evidence="9">
    <location>
        <begin position="56"/>
        <end position="76"/>
    </location>
</feature>
<evidence type="ECO:0000256" key="2">
    <source>
        <dbReference type="ARBA" id="ARBA00022448"/>
    </source>
</evidence>
<gene>
    <name evidence="10" type="ORF">CO666_19655</name>
</gene>
<evidence type="ECO:0000256" key="6">
    <source>
        <dbReference type="ARBA" id="ARBA00022989"/>
    </source>
</evidence>
<dbReference type="PANTHER" id="PTHR11795:SF445">
    <property type="entry name" value="AMINO ACID ABC TRANSPORTER PERMEASE PROTEIN"/>
    <property type="match status" value="1"/>
</dbReference>
<keyword evidence="11" id="KW-1185">Reference proteome</keyword>
<feature type="transmembrane region" description="Helical" evidence="9">
    <location>
        <begin position="136"/>
        <end position="160"/>
    </location>
</feature>
<comment type="subcellular location">
    <subcellularLocation>
        <location evidence="1">Cell membrane</location>
        <topology evidence="1">Multi-pass membrane protein</topology>
    </subcellularLocation>
</comment>
<organism evidence="10 11">
    <name type="scientific">Rhizobium chutanense</name>
    <dbReference type="NCBI Taxonomy" id="2035448"/>
    <lineage>
        <taxon>Bacteria</taxon>
        <taxon>Pseudomonadati</taxon>
        <taxon>Pseudomonadota</taxon>
        <taxon>Alphaproteobacteria</taxon>
        <taxon>Hyphomicrobiales</taxon>
        <taxon>Rhizobiaceae</taxon>
        <taxon>Rhizobium/Agrobacterium group</taxon>
        <taxon>Rhizobium</taxon>
    </lineage>
</organism>
<dbReference type="Pfam" id="PF02653">
    <property type="entry name" value="BPD_transp_2"/>
    <property type="match status" value="1"/>
</dbReference>
<reference evidence="10 11" key="1">
    <citation type="submission" date="2017-09" db="EMBL/GenBank/DDBJ databases">
        <title>Comparative genomics of rhizobia isolated from Phaseolus vulgaris in China.</title>
        <authorList>
            <person name="Tong W."/>
        </authorList>
    </citation>
    <scope>NUCLEOTIDE SEQUENCE [LARGE SCALE GENOMIC DNA]</scope>
    <source>
        <strain evidence="10 11">C5</strain>
    </source>
</reference>
<feature type="transmembrane region" description="Helical" evidence="9">
    <location>
        <begin position="263"/>
        <end position="280"/>
    </location>
</feature>
<evidence type="ECO:0000313" key="11">
    <source>
        <dbReference type="Proteomes" id="UP000220768"/>
    </source>
</evidence>
<feature type="transmembrane region" description="Helical" evidence="9">
    <location>
        <begin position="31"/>
        <end position="50"/>
    </location>
</feature>
<evidence type="ECO:0000256" key="5">
    <source>
        <dbReference type="ARBA" id="ARBA00022970"/>
    </source>
</evidence>
<dbReference type="EMBL" id="NWSV01000013">
    <property type="protein sequence ID" value="PDT02481.1"/>
    <property type="molecule type" value="Genomic_DNA"/>
</dbReference>
<keyword evidence="3" id="KW-1003">Cell membrane</keyword>
<dbReference type="PANTHER" id="PTHR11795">
    <property type="entry name" value="BRANCHED-CHAIN AMINO ACID TRANSPORT SYSTEM PERMEASE PROTEIN LIVH"/>
    <property type="match status" value="1"/>
</dbReference>
<dbReference type="GO" id="GO:0005886">
    <property type="term" value="C:plasma membrane"/>
    <property type="evidence" value="ECO:0007669"/>
    <property type="project" value="UniProtKB-SubCell"/>
</dbReference>
<feature type="transmembrane region" description="Helical" evidence="9">
    <location>
        <begin position="88"/>
        <end position="108"/>
    </location>
</feature>
<dbReference type="InterPro" id="IPR001851">
    <property type="entry name" value="ABC_transp_permease"/>
</dbReference>
<comment type="similarity">
    <text evidence="8">Belongs to the binding-protein-dependent transport system permease family. LivHM subfamily.</text>
</comment>
<dbReference type="GO" id="GO:0022857">
    <property type="term" value="F:transmembrane transporter activity"/>
    <property type="evidence" value="ECO:0007669"/>
    <property type="project" value="InterPro"/>
</dbReference>
<evidence type="ECO:0000256" key="8">
    <source>
        <dbReference type="ARBA" id="ARBA00037998"/>
    </source>
</evidence>
<keyword evidence="6 9" id="KW-1133">Transmembrane helix</keyword>
<dbReference type="InterPro" id="IPR052157">
    <property type="entry name" value="BCAA_transport_permease"/>
</dbReference>
<dbReference type="RefSeq" id="WP_097613880.1">
    <property type="nucleotide sequence ID" value="NZ_NWSV01000013.1"/>
</dbReference>
<dbReference type="AlphaFoldDB" id="A0A2A6J930"/>
<feature type="transmembrane region" description="Helical" evidence="9">
    <location>
        <begin position="191"/>
        <end position="210"/>
    </location>
</feature>
<evidence type="ECO:0000256" key="3">
    <source>
        <dbReference type="ARBA" id="ARBA00022475"/>
    </source>
</evidence>
<dbReference type="CDD" id="cd06582">
    <property type="entry name" value="TM_PBP1_LivH_like"/>
    <property type="match status" value="1"/>
</dbReference>
<accession>A0A2A6J930</accession>
<evidence type="ECO:0000313" key="10">
    <source>
        <dbReference type="EMBL" id="PDT02481.1"/>
    </source>
</evidence>
<dbReference type="GO" id="GO:0006865">
    <property type="term" value="P:amino acid transport"/>
    <property type="evidence" value="ECO:0007669"/>
    <property type="project" value="UniProtKB-KW"/>
</dbReference>
<dbReference type="Proteomes" id="UP000220768">
    <property type="component" value="Unassembled WGS sequence"/>
</dbReference>
<feature type="transmembrane region" description="Helical" evidence="9">
    <location>
        <begin position="6"/>
        <end position="24"/>
    </location>
</feature>
<proteinExistence type="inferred from homology"/>
<keyword evidence="5" id="KW-0029">Amino-acid transport</keyword>
<evidence type="ECO:0000256" key="1">
    <source>
        <dbReference type="ARBA" id="ARBA00004651"/>
    </source>
</evidence>
<sequence length="310" mass="32438">MINTLLQGILLGGYYAVIACGLSFMFSVMRIINLAHGSLAVAAAYGLWLLAAKAGIPPFAGLLIVLPVMAVIGWLLQRFILERSARGGTLLPILTTFGLSIVIDNLLFEQFGADTRSLAPFIGNLSYASWQLPGHIFVGKLAVLMMVTAILILGGLQFFLSRFALGRAIRATAEDPDTAGLVGIDARGVNAVATAITMVTTGIAGAFLGMRATFSPYAGGPQLLFAFEAAVIGGAGSLWGTLAGGIVLGLAQSLGAQLHPQGFLIGGHAVFLLVLFIRLSRSRLPVLDKVGALLKPSALLNLRARLRSPT</sequence>
<keyword evidence="4 9" id="KW-0812">Transmembrane</keyword>